<sequence length="91" mass="9553">QRDDRAVVRRFAKPAEDDPAAGTLGGHPVVTATTGAPILAAAAAWLDCELRHALPLGSHTLFVGEVVDCGLPSGDEVTPLRMEDTRMNYGG</sequence>
<feature type="non-terminal residue" evidence="2">
    <location>
        <position position="1"/>
    </location>
</feature>
<dbReference type="Pfam" id="PF01613">
    <property type="entry name" value="Flavin_Reduct"/>
    <property type="match status" value="1"/>
</dbReference>
<comment type="caution">
    <text evidence="2">The sequence shown here is derived from an EMBL/GenBank/DDBJ whole genome shotgun (WGS) entry which is preliminary data.</text>
</comment>
<reference evidence="2 3" key="1">
    <citation type="submission" date="2019-11" db="EMBL/GenBank/DDBJ databases">
        <title>Acidiferrimicrobium australis gen. nov., sp. nov., an acidophilic and obligately heterotrophic, member of the Actinobacteria that catalyses dissimilatory oxido- reduction of iron isolated from metal-rich acidic water in Chile.</title>
        <authorList>
            <person name="Gonzalez D."/>
            <person name="Huber K."/>
            <person name="Hedrich S."/>
            <person name="Rojas-Villalobos C."/>
            <person name="Quatrini R."/>
            <person name="Dinamarca M.A."/>
            <person name="Schwarz A."/>
            <person name="Canales C."/>
            <person name="Nancucheo I."/>
        </authorList>
    </citation>
    <scope>NUCLEOTIDE SEQUENCE [LARGE SCALE GENOMIC DNA]</scope>
    <source>
        <strain evidence="2 3">USS-CCA1</strain>
    </source>
</reference>
<dbReference type="EMBL" id="WJHE01000273">
    <property type="protein sequence ID" value="MST32334.1"/>
    <property type="molecule type" value="Genomic_DNA"/>
</dbReference>
<name>A0ABW9QSB9_9ACTN</name>
<feature type="domain" description="Flavin reductase like" evidence="1">
    <location>
        <begin position="3"/>
        <end position="87"/>
    </location>
</feature>
<dbReference type="Gene3D" id="2.30.110.10">
    <property type="entry name" value="Electron Transport, Fmn-binding Protein, Chain A"/>
    <property type="match status" value="1"/>
</dbReference>
<dbReference type="InterPro" id="IPR002563">
    <property type="entry name" value="Flavin_Rdtase-like_dom"/>
</dbReference>
<dbReference type="InterPro" id="IPR012349">
    <property type="entry name" value="Split_barrel_FMN-bd"/>
</dbReference>
<keyword evidence="3" id="KW-1185">Reference proteome</keyword>
<evidence type="ECO:0000313" key="2">
    <source>
        <dbReference type="EMBL" id="MST32334.1"/>
    </source>
</evidence>
<evidence type="ECO:0000259" key="1">
    <source>
        <dbReference type="Pfam" id="PF01613"/>
    </source>
</evidence>
<proteinExistence type="predicted"/>
<protein>
    <submittedName>
        <fullName evidence="2">Flavin reductase</fullName>
    </submittedName>
</protein>
<dbReference type="SUPFAM" id="SSF50475">
    <property type="entry name" value="FMN-binding split barrel"/>
    <property type="match status" value="1"/>
</dbReference>
<evidence type="ECO:0000313" key="3">
    <source>
        <dbReference type="Proteomes" id="UP000437736"/>
    </source>
</evidence>
<accession>A0ABW9QSB9</accession>
<gene>
    <name evidence="2" type="ORF">GHK86_06300</name>
</gene>
<dbReference type="Proteomes" id="UP000437736">
    <property type="component" value="Unassembled WGS sequence"/>
</dbReference>
<organism evidence="2 3">
    <name type="scientific">Acidiferrimicrobium australe</name>
    <dbReference type="NCBI Taxonomy" id="2664430"/>
    <lineage>
        <taxon>Bacteria</taxon>
        <taxon>Bacillati</taxon>
        <taxon>Actinomycetota</taxon>
        <taxon>Acidimicrobiia</taxon>
        <taxon>Acidimicrobiales</taxon>
        <taxon>Acidimicrobiaceae</taxon>
        <taxon>Acidiferrimicrobium</taxon>
    </lineage>
</organism>